<keyword evidence="1" id="KW-0596">Phosphopantetheine</keyword>
<dbReference type="EMBL" id="JAPEVB010000005">
    <property type="protein sequence ID" value="KAJ4387733.1"/>
    <property type="molecule type" value="Genomic_DNA"/>
</dbReference>
<keyword evidence="7" id="KW-1185">Reference proteome</keyword>
<dbReference type="InterPro" id="IPR020841">
    <property type="entry name" value="PKS_Beta-ketoAc_synthase_dom"/>
</dbReference>
<proteinExistence type="inferred from homology"/>
<dbReference type="Proteomes" id="UP001140453">
    <property type="component" value="Unassembled WGS sequence"/>
</dbReference>
<evidence type="ECO:0000256" key="3">
    <source>
        <dbReference type="ARBA" id="ARBA00023268"/>
    </source>
</evidence>
<dbReference type="PROSITE" id="PS52004">
    <property type="entry name" value="KS3_2"/>
    <property type="match status" value="1"/>
</dbReference>
<gene>
    <name evidence="6" type="ORF">N0V93_008332</name>
</gene>
<dbReference type="InterPro" id="IPR014030">
    <property type="entry name" value="Ketoacyl_synth_N"/>
</dbReference>
<evidence type="ECO:0000259" key="5">
    <source>
        <dbReference type="PROSITE" id="PS52004"/>
    </source>
</evidence>
<dbReference type="PANTHER" id="PTHR43775:SF22">
    <property type="entry name" value="SYNTHASE, PUTATIVE (JCVI)-RELATED"/>
    <property type="match status" value="1"/>
</dbReference>
<dbReference type="InterPro" id="IPR050091">
    <property type="entry name" value="PKS_NRPS_Biosynth_Enz"/>
</dbReference>
<organism evidence="6 7">
    <name type="scientific">Gnomoniopsis smithogilvyi</name>
    <dbReference type="NCBI Taxonomy" id="1191159"/>
    <lineage>
        <taxon>Eukaryota</taxon>
        <taxon>Fungi</taxon>
        <taxon>Dikarya</taxon>
        <taxon>Ascomycota</taxon>
        <taxon>Pezizomycotina</taxon>
        <taxon>Sordariomycetes</taxon>
        <taxon>Sordariomycetidae</taxon>
        <taxon>Diaporthales</taxon>
        <taxon>Gnomoniaceae</taxon>
        <taxon>Gnomoniopsis</taxon>
    </lineage>
</organism>
<name>A0A9W8YMR1_9PEZI</name>
<evidence type="ECO:0000256" key="4">
    <source>
        <dbReference type="RuleBase" id="RU003694"/>
    </source>
</evidence>
<dbReference type="PANTHER" id="PTHR43775">
    <property type="entry name" value="FATTY ACID SYNTHASE"/>
    <property type="match status" value="1"/>
</dbReference>
<dbReference type="InterPro" id="IPR014031">
    <property type="entry name" value="Ketoacyl_synth_C"/>
</dbReference>
<keyword evidence="2" id="KW-0597">Phosphoprotein</keyword>
<protein>
    <recommendedName>
        <fullName evidence="5">Ketosynthase family 3 (KS3) domain-containing protein</fullName>
    </recommendedName>
</protein>
<dbReference type="GO" id="GO:0006633">
    <property type="term" value="P:fatty acid biosynthetic process"/>
    <property type="evidence" value="ECO:0007669"/>
    <property type="project" value="TreeGrafter"/>
</dbReference>
<evidence type="ECO:0000313" key="6">
    <source>
        <dbReference type="EMBL" id="KAJ4387733.1"/>
    </source>
</evidence>
<dbReference type="Pfam" id="PF02801">
    <property type="entry name" value="Ketoacyl-synt_C"/>
    <property type="match status" value="1"/>
</dbReference>
<comment type="caution">
    <text evidence="6">The sequence shown here is derived from an EMBL/GenBank/DDBJ whole genome shotgun (WGS) entry which is preliminary data.</text>
</comment>
<dbReference type="InterPro" id="IPR016039">
    <property type="entry name" value="Thiolase-like"/>
</dbReference>
<evidence type="ECO:0000313" key="7">
    <source>
        <dbReference type="Proteomes" id="UP001140453"/>
    </source>
</evidence>
<dbReference type="Gene3D" id="3.40.47.10">
    <property type="match status" value="1"/>
</dbReference>
<sequence>MRSENSDTAPLCPIAVIGIGCRFADDIDRPSRLWEVIARGKQLWSPVPRERWSDAAFHNPHADMHGMMNHRGGHFIKRDLSAFDAGFFEIGAQESQAMDPQQRLLLETSYEALENAGLPLDKVKGSNTGVYVAAFAHDYEHMTHKDDLTFAKYYANGLGSAFFSNRLSFFYDFHGPSLSVETACSGSLVALHLAAESLRSGESDMGMVAGSNLMLEPDMMEGMSLLHITNSEGRSYSFDARGAGYGRGEGVAAIIIKRLEDAVEAGDPIHAIIRGTGVNSDGYTRAGISVPSSSAQQALIRSVYKKARIDPRDTLYFEAHGTGTAVGDAAEVNAIASVFRPKIPHQTEEKNIFLPLYIGSVKANIGHTEACAGLAGLIKAILVLHHEMIPPVADLRSLKDGMLPPGSNIEVSVLGLQSAFKILQEGSK</sequence>
<keyword evidence="4" id="KW-0808">Transferase</keyword>
<evidence type="ECO:0000256" key="1">
    <source>
        <dbReference type="ARBA" id="ARBA00022450"/>
    </source>
</evidence>
<dbReference type="PROSITE" id="PS51257">
    <property type="entry name" value="PROKAR_LIPOPROTEIN"/>
    <property type="match status" value="1"/>
</dbReference>
<feature type="domain" description="Ketosynthase family 3 (KS3)" evidence="5">
    <location>
        <begin position="11"/>
        <end position="428"/>
    </location>
</feature>
<dbReference type="Pfam" id="PF00109">
    <property type="entry name" value="ketoacyl-synt"/>
    <property type="match status" value="1"/>
</dbReference>
<dbReference type="GO" id="GO:0004312">
    <property type="term" value="F:fatty acid synthase activity"/>
    <property type="evidence" value="ECO:0007669"/>
    <property type="project" value="TreeGrafter"/>
</dbReference>
<dbReference type="SUPFAM" id="SSF53901">
    <property type="entry name" value="Thiolase-like"/>
    <property type="match status" value="1"/>
</dbReference>
<keyword evidence="3" id="KW-0511">Multifunctional enzyme</keyword>
<dbReference type="AlphaFoldDB" id="A0A9W8YMR1"/>
<reference evidence="6" key="1">
    <citation type="submission" date="2022-10" db="EMBL/GenBank/DDBJ databases">
        <title>Tapping the CABI collections for fungal endophytes: first genome assemblies for Collariella, Neodidymelliopsis, Ascochyta clinopodiicola, Didymella pomorum, Didymosphaeria variabile, Neocosmospora piperis and Neocucurbitaria cava.</title>
        <authorList>
            <person name="Hill R."/>
        </authorList>
    </citation>
    <scope>NUCLEOTIDE SEQUENCE</scope>
    <source>
        <strain evidence="6">IMI 355082</strain>
    </source>
</reference>
<evidence type="ECO:0000256" key="2">
    <source>
        <dbReference type="ARBA" id="ARBA00022553"/>
    </source>
</evidence>
<comment type="similarity">
    <text evidence="4">Belongs to the thiolase-like superfamily. Beta-ketoacyl-ACP synthases family.</text>
</comment>
<dbReference type="SMART" id="SM00825">
    <property type="entry name" value="PKS_KS"/>
    <property type="match status" value="1"/>
</dbReference>
<dbReference type="GO" id="GO:0044550">
    <property type="term" value="P:secondary metabolite biosynthetic process"/>
    <property type="evidence" value="ECO:0007669"/>
    <property type="project" value="TreeGrafter"/>
</dbReference>
<accession>A0A9W8YMR1</accession>
<dbReference type="CDD" id="cd00833">
    <property type="entry name" value="PKS"/>
    <property type="match status" value="1"/>
</dbReference>
<dbReference type="OrthoDB" id="329835at2759"/>